<evidence type="ECO:0008006" key="5">
    <source>
        <dbReference type="Google" id="ProtNLM"/>
    </source>
</evidence>
<proteinExistence type="predicted"/>
<dbReference type="RefSeq" id="XP_005717100.1">
    <property type="nucleotide sequence ID" value="XM_005717043.1"/>
</dbReference>
<name>R7QIH5_CHOCR</name>
<keyword evidence="4" id="KW-1185">Reference proteome</keyword>
<dbReference type="KEGG" id="ccp:CHC_T00005286001"/>
<dbReference type="OrthoDB" id="9847at2759"/>
<dbReference type="Gramene" id="CDF37281">
    <property type="protein sequence ID" value="CDF37281"/>
    <property type="gene ID" value="CHC_T00005286001"/>
</dbReference>
<evidence type="ECO:0000256" key="1">
    <source>
        <dbReference type="SAM" id="MobiDB-lite"/>
    </source>
</evidence>
<dbReference type="InterPro" id="IPR011042">
    <property type="entry name" value="6-blade_b-propeller_TolB-like"/>
</dbReference>
<gene>
    <name evidence="3" type="ORF">CHC_T00005286001</name>
</gene>
<dbReference type="PhylomeDB" id="R7QIH5"/>
<dbReference type="AlphaFoldDB" id="R7QIH5"/>
<sequence>MTSRSAISFLLLLSLALPSLAQPFFRDTKLRLGSTNYFAGIPVSLALVPADPSLLLVGTTGGTIRLIRVAREGLLYSVVKELGEVSVGDRRSVLGINADPFEPNTFFVSTSVPFWRERGFGEDGWQNGRIERLFFKPETLEIQLDEIAAVKGLPASPTTAGVYSAIVDPLTARLLISIPAFNNGGVPTEDGALPDSVLSGAILDVDIRRGGTLRVKWSSSNPKVAVPLDTPEQSGIAIYAEGIRSAFQVAISRFNRPFLVDGGANVGRGERSLSCFRSRPFLKSFPDKVIRVRRGEYYGHPNRQREQCTFISPEIKPEVARSRFPGYTPPLFTNMEAIRKGDVGSGTVGVAFYESNLFPGFRGTLLGSDSVLVFESGREGRKAPGLVAYSLKKQVAVRVGGTAGTCLAVNIFGDVFAAQAPNRTIGVAVPKVGPARRGAKGIWSVFPSRGVPGSYMFVTGVGLAVDGGIEIGGNKCTEAEIVDGKLLLVRCKVPGVESFQRTPLDVSVGEFKLTSAFTILNPLIAQPSVGEIGDDDGNGDEDLSEEGSPEGSPEESAEESAEENLILSPSDGSVVREFSSEDLEL</sequence>
<evidence type="ECO:0000313" key="4">
    <source>
        <dbReference type="Proteomes" id="UP000012073"/>
    </source>
</evidence>
<accession>R7QIH5</accession>
<evidence type="ECO:0000256" key="2">
    <source>
        <dbReference type="SAM" id="SignalP"/>
    </source>
</evidence>
<protein>
    <recommendedName>
        <fullName evidence="5">IPT/TIG domain-containing protein</fullName>
    </recommendedName>
</protein>
<dbReference type="SUPFAM" id="SSF50952">
    <property type="entry name" value="Soluble quinoprotein glucose dehydrogenase"/>
    <property type="match status" value="1"/>
</dbReference>
<feature type="signal peptide" evidence="2">
    <location>
        <begin position="1"/>
        <end position="21"/>
    </location>
</feature>
<organism evidence="3 4">
    <name type="scientific">Chondrus crispus</name>
    <name type="common">Carrageen Irish moss</name>
    <name type="synonym">Polymorpha crispa</name>
    <dbReference type="NCBI Taxonomy" id="2769"/>
    <lineage>
        <taxon>Eukaryota</taxon>
        <taxon>Rhodophyta</taxon>
        <taxon>Florideophyceae</taxon>
        <taxon>Rhodymeniophycidae</taxon>
        <taxon>Gigartinales</taxon>
        <taxon>Gigartinaceae</taxon>
        <taxon>Chondrus</taxon>
    </lineage>
</organism>
<reference evidence="4" key="1">
    <citation type="journal article" date="2013" name="Proc. Natl. Acad. Sci. U.S.A.">
        <title>Genome structure and metabolic features in the red seaweed Chondrus crispus shed light on evolution of the Archaeplastida.</title>
        <authorList>
            <person name="Collen J."/>
            <person name="Porcel B."/>
            <person name="Carre W."/>
            <person name="Ball S.G."/>
            <person name="Chaparro C."/>
            <person name="Tonon T."/>
            <person name="Barbeyron T."/>
            <person name="Michel G."/>
            <person name="Noel B."/>
            <person name="Valentin K."/>
            <person name="Elias M."/>
            <person name="Artiguenave F."/>
            <person name="Arun A."/>
            <person name="Aury J.M."/>
            <person name="Barbosa-Neto J.F."/>
            <person name="Bothwell J.H."/>
            <person name="Bouget F.Y."/>
            <person name="Brillet L."/>
            <person name="Cabello-Hurtado F."/>
            <person name="Capella-Gutierrez S."/>
            <person name="Charrier B."/>
            <person name="Cladiere L."/>
            <person name="Cock J.M."/>
            <person name="Coelho S.M."/>
            <person name="Colleoni C."/>
            <person name="Czjzek M."/>
            <person name="Da Silva C."/>
            <person name="Delage L."/>
            <person name="Denoeud F."/>
            <person name="Deschamps P."/>
            <person name="Dittami S.M."/>
            <person name="Gabaldon T."/>
            <person name="Gachon C.M."/>
            <person name="Groisillier A."/>
            <person name="Herve C."/>
            <person name="Jabbari K."/>
            <person name="Katinka M."/>
            <person name="Kloareg B."/>
            <person name="Kowalczyk N."/>
            <person name="Labadie K."/>
            <person name="Leblanc C."/>
            <person name="Lopez P.J."/>
            <person name="McLachlan D.H."/>
            <person name="Meslet-Cladiere L."/>
            <person name="Moustafa A."/>
            <person name="Nehr Z."/>
            <person name="Nyvall Collen P."/>
            <person name="Panaud O."/>
            <person name="Partensky F."/>
            <person name="Poulain J."/>
            <person name="Rensing S.A."/>
            <person name="Rousvoal S."/>
            <person name="Samson G."/>
            <person name="Symeonidi A."/>
            <person name="Weissenbach J."/>
            <person name="Zambounis A."/>
            <person name="Wincker P."/>
            <person name="Boyen C."/>
        </authorList>
    </citation>
    <scope>NUCLEOTIDE SEQUENCE [LARGE SCALE GENOMIC DNA]</scope>
    <source>
        <strain evidence="4">cv. Stackhouse</strain>
    </source>
</reference>
<feature type="compositionally biased region" description="Acidic residues" evidence="1">
    <location>
        <begin position="532"/>
        <end position="562"/>
    </location>
</feature>
<evidence type="ECO:0000313" key="3">
    <source>
        <dbReference type="EMBL" id="CDF37281.1"/>
    </source>
</evidence>
<dbReference type="InterPro" id="IPR011041">
    <property type="entry name" value="Quinoprot_gluc/sorb_DH_b-prop"/>
</dbReference>
<dbReference type="Gene3D" id="2.120.10.30">
    <property type="entry name" value="TolB, C-terminal domain"/>
    <property type="match status" value="1"/>
</dbReference>
<feature type="region of interest" description="Disordered" evidence="1">
    <location>
        <begin position="528"/>
        <end position="585"/>
    </location>
</feature>
<dbReference type="EMBL" id="HG001828">
    <property type="protein sequence ID" value="CDF37281.1"/>
    <property type="molecule type" value="Genomic_DNA"/>
</dbReference>
<keyword evidence="2" id="KW-0732">Signal</keyword>
<feature type="chain" id="PRO_5004442860" description="IPT/TIG domain-containing protein" evidence="2">
    <location>
        <begin position="22"/>
        <end position="585"/>
    </location>
</feature>
<dbReference type="GeneID" id="17324817"/>
<dbReference type="Proteomes" id="UP000012073">
    <property type="component" value="Unassembled WGS sequence"/>
</dbReference>